<reference evidence="13" key="1">
    <citation type="submission" date="2021-05" db="EMBL/GenBank/DDBJ databases">
        <authorList>
            <person name="Alioto T."/>
            <person name="Alioto T."/>
            <person name="Gomez Garrido J."/>
        </authorList>
    </citation>
    <scope>NUCLEOTIDE SEQUENCE</scope>
</reference>
<feature type="signal peptide" evidence="11">
    <location>
        <begin position="1"/>
        <end position="21"/>
    </location>
</feature>
<dbReference type="InterPro" id="IPR018114">
    <property type="entry name" value="TRYPSIN_HIS"/>
</dbReference>
<evidence type="ECO:0000256" key="11">
    <source>
        <dbReference type="SAM" id="SignalP"/>
    </source>
</evidence>
<dbReference type="GO" id="GO:0004252">
    <property type="term" value="F:serine-type endopeptidase activity"/>
    <property type="evidence" value="ECO:0007669"/>
    <property type="project" value="InterPro"/>
</dbReference>
<dbReference type="InterPro" id="IPR001314">
    <property type="entry name" value="Peptidase_S1A"/>
</dbReference>
<evidence type="ECO:0000256" key="5">
    <source>
        <dbReference type="ARBA" id="ARBA00022801"/>
    </source>
</evidence>
<keyword evidence="4" id="KW-0222">Digestion</keyword>
<keyword evidence="2" id="KW-0964">Secreted</keyword>
<keyword evidence="3 10" id="KW-0645">Protease</keyword>
<feature type="chain" id="PRO_5033668745" evidence="11">
    <location>
        <begin position="22"/>
        <end position="261"/>
    </location>
</feature>
<evidence type="ECO:0000313" key="13">
    <source>
        <dbReference type="EMBL" id="CAG6502493.1"/>
    </source>
</evidence>
<keyword evidence="11" id="KW-0732">Signal</keyword>
<dbReference type="PANTHER" id="PTHR24276:SF98">
    <property type="entry name" value="FI18310P1-RELATED"/>
    <property type="match status" value="1"/>
</dbReference>
<dbReference type="PROSITE" id="PS50240">
    <property type="entry name" value="TRYPSIN_DOM"/>
    <property type="match status" value="1"/>
</dbReference>
<dbReference type="GO" id="GO:0005576">
    <property type="term" value="C:extracellular region"/>
    <property type="evidence" value="ECO:0007669"/>
    <property type="project" value="UniProtKB-SubCell"/>
</dbReference>
<evidence type="ECO:0000256" key="9">
    <source>
        <dbReference type="ARBA" id="ARBA00024195"/>
    </source>
</evidence>
<evidence type="ECO:0000256" key="6">
    <source>
        <dbReference type="ARBA" id="ARBA00022825"/>
    </source>
</evidence>
<dbReference type="CDD" id="cd00190">
    <property type="entry name" value="Tryp_SPc"/>
    <property type="match status" value="1"/>
</dbReference>
<comment type="subcellular location">
    <subcellularLocation>
        <location evidence="1">Secreted</location>
    </subcellularLocation>
</comment>
<dbReference type="InterPro" id="IPR050430">
    <property type="entry name" value="Peptidase_S1"/>
</dbReference>
<keyword evidence="7" id="KW-0865">Zymogen</keyword>
<evidence type="ECO:0000256" key="2">
    <source>
        <dbReference type="ARBA" id="ARBA00022525"/>
    </source>
</evidence>
<dbReference type="InterPro" id="IPR009003">
    <property type="entry name" value="Peptidase_S1_PA"/>
</dbReference>
<evidence type="ECO:0000256" key="10">
    <source>
        <dbReference type="RuleBase" id="RU363034"/>
    </source>
</evidence>
<dbReference type="Gene3D" id="2.40.10.10">
    <property type="entry name" value="Trypsin-like serine proteases"/>
    <property type="match status" value="2"/>
</dbReference>
<dbReference type="GO" id="GO:0016485">
    <property type="term" value="P:protein processing"/>
    <property type="evidence" value="ECO:0007669"/>
    <property type="project" value="UniProtKB-ARBA"/>
</dbReference>
<organism evidence="13">
    <name type="scientific">Culex pipiens</name>
    <name type="common">House mosquito</name>
    <dbReference type="NCBI Taxonomy" id="7175"/>
    <lineage>
        <taxon>Eukaryota</taxon>
        <taxon>Metazoa</taxon>
        <taxon>Ecdysozoa</taxon>
        <taxon>Arthropoda</taxon>
        <taxon>Hexapoda</taxon>
        <taxon>Insecta</taxon>
        <taxon>Pterygota</taxon>
        <taxon>Neoptera</taxon>
        <taxon>Endopterygota</taxon>
        <taxon>Diptera</taxon>
        <taxon>Nematocera</taxon>
        <taxon>Culicoidea</taxon>
        <taxon>Culicidae</taxon>
        <taxon>Culicinae</taxon>
        <taxon>Culicini</taxon>
        <taxon>Culex</taxon>
        <taxon>Culex</taxon>
    </lineage>
</organism>
<keyword evidence="6 10" id="KW-0720">Serine protease</keyword>
<dbReference type="InterPro" id="IPR043504">
    <property type="entry name" value="Peptidase_S1_PA_chymotrypsin"/>
</dbReference>
<keyword evidence="8" id="KW-1015">Disulfide bond</keyword>
<dbReference type="SUPFAM" id="SSF50494">
    <property type="entry name" value="Trypsin-like serine proteases"/>
    <property type="match status" value="1"/>
</dbReference>
<evidence type="ECO:0000256" key="4">
    <source>
        <dbReference type="ARBA" id="ARBA00022757"/>
    </source>
</evidence>
<dbReference type="PROSITE" id="PS00135">
    <property type="entry name" value="TRYPSIN_SER"/>
    <property type="match status" value="1"/>
</dbReference>
<feature type="domain" description="Peptidase S1" evidence="12">
    <location>
        <begin position="35"/>
        <end position="257"/>
    </location>
</feature>
<dbReference type="InterPro" id="IPR001254">
    <property type="entry name" value="Trypsin_dom"/>
</dbReference>
<proteinExistence type="inferred from homology"/>
<dbReference type="FunFam" id="2.40.10.10:FF:000047">
    <property type="entry name" value="Trypsin eta"/>
    <property type="match status" value="1"/>
</dbReference>
<accession>A0A8D8CZD3</accession>
<dbReference type="AlphaFoldDB" id="A0A8D8CZD3"/>
<dbReference type="SMART" id="SM00020">
    <property type="entry name" value="Tryp_SPc"/>
    <property type="match status" value="1"/>
</dbReference>
<dbReference type="GO" id="GO:0007586">
    <property type="term" value="P:digestion"/>
    <property type="evidence" value="ECO:0007669"/>
    <property type="project" value="UniProtKB-KW"/>
</dbReference>
<dbReference type="PROSITE" id="PS00134">
    <property type="entry name" value="TRYPSIN_HIS"/>
    <property type="match status" value="1"/>
</dbReference>
<dbReference type="InterPro" id="IPR033116">
    <property type="entry name" value="TRYPSIN_SER"/>
</dbReference>
<name>A0A8D8CZD3_CULPI</name>
<dbReference type="EMBL" id="HBUE01145023">
    <property type="protein sequence ID" value="CAG6502493.1"/>
    <property type="molecule type" value="Transcribed_RNA"/>
</dbReference>
<evidence type="ECO:0000256" key="8">
    <source>
        <dbReference type="ARBA" id="ARBA00023157"/>
    </source>
</evidence>
<dbReference type="EMBL" id="HBUE01249866">
    <property type="protein sequence ID" value="CAG6553732.1"/>
    <property type="molecule type" value="Transcribed_RNA"/>
</dbReference>
<dbReference type="PANTHER" id="PTHR24276">
    <property type="entry name" value="POLYSERASE-RELATED"/>
    <property type="match status" value="1"/>
</dbReference>
<dbReference type="Pfam" id="PF00089">
    <property type="entry name" value="Trypsin"/>
    <property type="match status" value="1"/>
</dbReference>
<keyword evidence="5 10" id="KW-0378">Hydrolase</keyword>
<sequence>MTAKSVRFVATMLLLAVSVLGREVLQLDDNYVNRIVGGHEAASGSVPHQVSLQLKGFGHYCGGSIIADRWILTAAHCVDGQTPGQLNVLVGTNSLKEGGQLHESDKFIKHNRYNRPQFHNDIALIRLKSKLQFSDTVKPIGYSEKTVGQGEPVTLTGWGRTSAGGPVPTKLQTIDLSSISNEECKRRSPGAGNVDIGHICTLTKTGEGACNGDSGGPLTHDGKVIGVVNFGVPCAKGYPDAYARVSYYHEWIRTNIAENSL</sequence>
<comment type="similarity">
    <text evidence="9">Belongs to the peptidase S1 family. CLIP subfamily.</text>
</comment>
<evidence type="ECO:0000259" key="12">
    <source>
        <dbReference type="PROSITE" id="PS50240"/>
    </source>
</evidence>
<evidence type="ECO:0000256" key="7">
    <source>
        <dbReference type="ARBA" id="ARBA00023145"/>
    </source>
</evidence>
<protein>
    <submittedName>
        <fullName evidence="13">Chymotrypsin-1</fullName>
    </submittedName>
</protein>
<dbReference type="PRINTS" id="PR00722">
    <property type="entry name" value="CHYMOTRYPSIN"/>
</dbReference>
<evidence type="ECO:0000256" key="1">
    <source>
        <dbReference type="ARBA" id="ARBA00004613"/>
    </source>
</evidence>
<evidence type="ECO:0000256" key="3">
    <source>
        <dbReference type="ARBA" id="ARBA00022670"/>
    </source>
</evidence>